<dbReference type="GO" id="GO:0005737">
    <property type="term" value="C:cytoplasm"/>
    <property type="evidence" value="ECO:0007669"/>
    <property type="project" value="TreeGrafter"/>
</dbReference>
<dbReference type="InterPro" id="IPR006680">
    <property type="entry name" value="Amidohydro-rel"/>
</dbReference>
<dbReference type="Proteomes" id="UP000291469">
    <property type="component" value="Chromosome"/>
</dbReference>
<keyword evidence="1" id="KW-0456">Lyase</keyword>
<sequence>MLKIDAFNHVLPPRYFEKMNEVNPGLKDIGKRVRNVRVLVDMDQRLRMIEQFGDDYRQVLSVAAPPIERVAGPEASPELAEVANDEMARLVSEHDRFVGFIASMPMNNPDAAVTEAKRAIDQLGATGIQMFTNVNGSPLDRDELLDLFQLLHDHDLPIWVHPARGAEMPDYVDEDGSKYEIWWTFGWPYETSAMMARLIFSGHLDRFPNLKVITHHLGGMTPYFEGRVGPGMDQLGSRTTDEDYTSILERLDDRPIEYFRRFYGDTAVFGSDAATRCGLEFFGADHVLFASDCPFDPEKGPGFIRETIRVLDEADYLDEATRAQIYEGNAKRLMRLHL</sequence>
<dbReference type="AlphaFoldDB" id="A0A411YIA1"/>
<evidence type="ECO:0000313" key="3">
    <source>
        <dbReference type="EMBL" id="QBI20816.1"/>
    </source>
</evidence>
<dbReference type="GO" id="GO:0016831">
    <property type="term" value="F:carboxy-lyase activity"/>
    <property type="evidence" value="ECO:0007669"/>
    <property type="project" value="InterPro"/>
</dbReference>
<dbReference type="KEGG" id="erz:ER308_15400"/>
<keyword evidence="4" id="KW-1185">Reference proteome</keyword>
<dbReference type="Pfam" id="PF04909">
    <property type="entry name" value="Amidohydro_2"/>
    <property type="match status" value="1"/>
</dbReference>
<dbReference type="EMBL" id="CP036402">
    <property type="protein sequence ID" value="QBI20816.1"/>
    <property type="molecule type" value="Genomic_DNA"/>
</dbReference>
<organism evidence="3 4">
    <name type="scientific">Egibacter rhizosphaerae</name>
    <dbReference type="NCBI Taxonomy" id="1670831"/>
    <lineage>
        <taxon>Bacteria</taxon>
        <taxon>Bacillati</taxon>
        <taxon>Actinomycetota</taxon>
        <taxon>Nitriliruptoria</taxon>
        <taxon>Egibacterales</taxon>
        <taxon>Egibacteraceae</taxon>
        <taxon>Egibacter</taxon>
    </lineage>
</organism>
<dbReference type="Gene3D" id="3.20.20.140">
    <property type="entry name" value="Metal-dependent hydrolases"/>
    <property type="match status" value="1"/>
</dbReference>
<feature type="domain" description="Amidohydrolase-related" evidence="2">
    <location>
        <begin position="37"/>
        <end position="336"/>
    </location>
</feature>
<reference evidence="3 4" key="1">
    <citation type="submission" date="2019-01" db="EMBL/GenBank/DDBJ databases">
        <title>Egibacter rhizosphaerae EGI 80759T.</title>
        <authorList>
            <person name="Chen D.-D."/>
            <person name="Tian Y."/>
            <person name="Jiao J.-Y."/>
            <person name="Zhang X.-T."/>
            <person name="Zhang Y.-G."/>
            <person name="Zhang Y."/>
            <person name="Xiao M."/>
            <person name="Shu W.-S."/>
            <person name="Li W.-J."/>
        </authorList>
    </citation>
    <scope>NUCLEOTIDE SEQUENCE [LARGE SCALE GENOMIC DNA]</scope>
    <source>
        <strain evidence="3 4">EGI 80759</strain>
    </source>
</reference>
<dbReference type="GO" id="GO:0016787">
    <property type="term" value="F:hydrolase activity"/>
    <property type="evidence" value="ECO:0007669"/>
    <property type="project" value="UniProtKB-KW"/>
</dbReference>
<accession>A0A411YIA1</accession>
<dbReference type="PANTHER" id="PTHR21240:SF28">
    <property type="entry name" value="ISO-OROTATE DECARBOXYLASE (EUROFUNG)"/>
    <property type="match status" value="1"/>
</dbReference>
<name>A0A411YIA1_9ACTN</name>
<evidence type="ECO:0000313" key="4">
    <source>
        <dbReference type="Proteomes" id="UP000291469"/>
    </source>
</evidence>
<protein>
    <submittedName>
        <fullName evidence="3">Amidohydrolase</fullName>
    </submittedName>
</protein>
<dbReference type="OrthoDB" id="8673173at2"/>
<dbReference type="SUPFAM" id="SSF51556">
    <property type="entry name" value="Metallo-dependent hydrolases"/>
    <property type="match status" value="1"/>
</dbReference>
<keyword evidence="3" id="KW-0378">Hydrolase</keyword>
<dbReference type="GO" id="GO:0019748">
    <property type="term" value="P:secondary metabolic process"/>
    <property type="evidence" value="ECO:0007669"/>
    <property type="project" value="TreeGrafter"/>
</dbReference>
<proteinExistence type="predicted"/>
<dbReference type="RefSeq" id="WP_131155809.1">
    <property type="nucleotide sequence ID" value="NZ_CP036402.1"/>
</dbReference>
<dbReference type="InterPro" id="IPR032466">
    <property type="entry name" value="Metal_Hydrolase"/>
</dbReference>
<dbReference type="PANTHER" id="PTHR21240">
    <property type="entry name" value="2-AMINO-3-CARBOXYLMUCONATE-6-SEMIALDEHYDE DECARBOXYLASE"/>
    <property type="match status" value="1"/>
</dbReference>
<dbReference type="InterPro" id="IPR032465">
    <property type="entry name" value="ACMSD"/>
</dbReference>
<evidence type="ECO:0000259" key="2">
    <source>
        <dbReference type="Pfam" id="PF04909"/>
    </source>
</evidence>
<evidence type="ECO:0000256" key="1">
    <source>
        <dbReference type="ARBA" id="ARBA00023239"/>
    </source>
</evidence>
<gene>
    <name evidence="3" type="ORF">ER308_15400</name>
</gene>